<evidence type="ECO:0000256" key="1">
    <source>
        <dbReference type="SAM" id="SignalP"/>
    </source>
</evidence>
<sequence length="316" mass="34222">MKKILLFLVLLFMVTVPVIHSAQTYTVSISQIVEHPSLDAMRDGFKDRLKEAGFDVIYNEHIAQGNQATNIQIANQIKGENPDLVMTITTPSSQAVAQKIKDIPVLFTGVTDPVAAGLVKSLMLPGKNISGMTDMSPVLRQVELIKEFMPEIKTIGTIYNAGEANSIVLTNLLKEICKDFGIKVEEASIANSSGVYQAAKSLVGKCEAIYIPLDNTVVSGLEAAIKVCRQNKLPIFSADTDSVERGTVAALAVDYYRMGLQTADMAARILGGKAKPADMPVETLQNLRLFVNEKAAAKMGVKIPAQVMDRADKVIK</sequence>
<dbReference type="Proteomes" id="UP000002601">
    <property type="component" value="Chromosome"/>
</dbReference>
<dbReference type="AlphaFoldDB" id="C6BSX7"/>
<feature type="chain" id="PRO_5002962605" description="ABC transport system substrate-binding protein" evidence="1">
    <location>
        <begin position="22"/>
        <end position="316"/>
    </location>
</feature>
<proteinExistence type="predicted"/>
<keyword evidence="1" id="KW-0732">Signal</keyword>
<keyword evidence="3" id="KW-1185">Reference proteome</keyword>
<dbReference type="InterPro" id="IPR007487">
    <property type="entry name" value="ABC_transpt-TYRBP-like"/>
</dbReference>
<dbReference type="OrthoDB" id="9776955at2"/>
<dbReference type="EMBL" id="CP001649">
    <property type="protein sequence ID" value="ACS79681.1"/>
    <property type="molecule type" value="Genomic_DNA"/>
</dbReference>
<dbReference type="PANTHER" id="PTHR35271">
    <property type="entry name" value="ABC TRANSPORTER, SUBSTRATE-BINDING LIPOPROTEIN-RELATED"/>
    <property type="match status" value="1"/>
</dbReference>
<reference evidence="2 3" key="1">
    <citation type="submission" date="2009-06" db="EMBL/GenBank/DDBJ databases">
        <title>Complete sequence of Desulfovibrio salexigens DSM 2638.</title>
        <authorList>
            <consortium name="US DOE Joint Genome Institute"/>
            <person name="Lucas S."/>
            <person name="Copeland A."/>
            <person name="Lapidus A."/>
            <person name="Glavina del Rio T."/>
            <person name="Tice H."/>
            <person name="Bruce D."/>
            <person name="Goodwin L."/>
            <person name="Pitluck S."/>
            <person name="Munk A.C."/>
            <person name="Brettin T."/>
            <person name="Detter J.C."/>
            <person name="Han C."/>
            <person name="Tapia R."/>
            <person name="Larimer F."/>
            <person name="Land M."/>
            <person name="Hauser L."/>
            <person name="Kyrpides N."/>
            <person name="Anderson I."/>
            <person name="Wall J.D."/>
            <person name="Arkin A.P."/>
            <person name="Dehal P."/>
            <person name="Chivian D."/>
            <person name="Giles B."/>
            <person name="Hazen T.C."/>
        </authorList>
    </citation>
    <scope>NUCLEOTIDE SEQUENCE [LARGE SCALE GENOMIC DNA]</scope>
    <source>
        <strain evidence="3">ATCC 14822 / DSM 2638 / NCIMB 8403 / VKM B-1763</strain>
    </source>
</reference>
<accession>C6BSX7</accession>
<dbReference type="KEGG" id="dsa:Desal_1619"/>
<dbReference type="STRING" id="526222.Desal_1619"/>
<dbReference type="Gene3D" id="3.40.50.2300">
    <property type="match status" value="2"/>
</dbReference>
<name>C6BSX7_MARSD</name>
<evidence type="ECO:0000313" key="3">
    <source>
        <dbReference type="Proteomes" id="UP000002601"/>
    </source>
</evidence>
<dbReference type="Pfam" id="PF04392">
    <property type="entry name" value="ABC_sub_bind"/>
    <property type="match status" value="1"/>
</dbReference>
<organism evidence="2 3">
    <name type="scientific">Maridesulfovibrio salexigens (strain ATCC 14822 / DSM 2638 / NCIMB 8403 / VKM B-1763)</name>
    <name type="common">Desulfovibrio salexigens</name>
    <dbReference type="NCBI Taxonomy" id="526222"/>
    <lineage>
        <taxon>Bacteria</taxon>
        <taxon>Pseudomonadati</taxon>
        <taxon>Thermodesulfobacteriota</taxon>
        <taxon>Desulfovibrionia</taxon>
        <taxon>Desulfovibrionales</taxon>
        <taxon>Desulfovibrionaceae</taxon>
        <taxon>Maridesulfovibrio</taxon>
    </lineage>
</organism>
<dbReference type="PANTHER" id="PTHR35271:SF1">
    <property type="entry name" value="ABC TRANSPORTER, SUBSTRATE-BINDING LIPOPROTEIN"/>
    <property type="match status" value="1"/>
</dbReference>
<dbReference type="HOGENOM" id="CLU_058196_1_0_7"/>
<dbReference type="CDD" id="cd06325">
    <property type="entry name" value="PBP1_ABC_unchar_transporter"/>
    <property type="match status" value="1"/>
</dbReference>
<evidence type="ECO:0000313" key="2">
    <source>
        <dbReference type="EMBL" id="ACS79681.1"/>
    </source>
</evidence>
<dbReference type="InterPro" id="IPR028082">
    <property type="entry name" value="Peripla_BP_I"/>
</dbReference>
<evidence type="ECO:0008006" key="4">
    <source>
        <dbReference type="Google" id="ProtNLM"/>
    </source>
</evidence>
<dbReference type="SUPFAM" id="SSF53822">
    <property type="entry name" value="Periplasmic binding protein-like I"/>
    <property type="match status" value="1"/>
</dbReference>
<protein>
    <recommendedName>
        <fullName evidence="4">ABC transport system substrate-binding protein</fullName>
    </recommendedName>
</protein>
<dbReference type="RefSeq" id="WP_015851497.1">
    <property type="nucleotide sequence ID" value="NC_012881.1"/>
</dbReference>
<feature type="signal peptide" evidence="1">
    <location>
        <begin position="1"/>
        <end position="21"/>
    </location>
</feature>
<gene>
    <name evidence="2" type="ordered locus">Desal_1619</name>
</gene>
<dbReference type="eggNOG" id="COG2984">
    <property type="taxonomic scope" value="Bacteria"/>
</dbReference>